<gene>
    <name evidence="1" type="ORF">H0241_15255</name>
</gene>
<evidence type="ECO:0000313" key="2">
    <source>
        <dbReference type="Proteomes" id="UP000558284"/>
    </source>
</evidence>
<protein>
    <submittedName>
        <fullName evidence="1">Uncharacterized protein</fullName>
    </submittedName>
</protein>
<accession>A0A838B425</accession>
<organism evidence="1 2">
    <name type="scientific">Mesorhizobium neociceri</name>
    <dbReference type="NCBI Taxonomy" id="1307853"/>
    <lineage>
        <taxon>Bacteria</taxon>
        <taxon>Pseudomonadati</taxon>
        <taxon>Pseudomonadota</taxon>
        <taxon>Alphaproteobacteria</taxon>
        <taxon>Hyphomicrobiales</taxon>
        <taxon>Phyllobacteriaceae</taxon>
        <taxon>Mesorhizobium</taxon>
    </lineage>
</organism>
<dbReference type="Pfam" id="PF18944">
    <property type="entry name" value="DUF5691"/>
    <property type="match status" value="1"/>
</dbReference>
<proteinExistence type="predicted"/>
<reference evidence="1 2" key="1">
    <citation type="submission" date="2020-07" db="EMBL/GenBank/DDBJ databases">
        <title>Definition of the novel symbiovar canariense within Mesorhizobium novociceri, a new species of genus Mesorhizobium nodulating Cicer canariense in the Caldera de Taburiente National Park (La Palma, Canary Islands).</title>
        <authorList>
            <person name="Leon-Barrios M."/>
            <person name="Perez-Yepez J."/>
            <person name="Flores-Felix J.D."/>
            <person name="Ramirez-Baena M.H."/>
            <person name="Pulido-Suarez L."/>
            <person name="Igual J.M."/>
            <person name="Velazquez E."/>
            <person name="Peix A."/>
        </authorList>
    </citation>
    <scope>NUCLEOTIDE SEQUENCE [LARGE SCALE GENOMIC DNA]</scope>
    <source>
        <strain evidence="1 2">CCANP35</strain>
    </source>
</reference>
<evidence type="ECO:0000313" key="1">
    <source>
        <dbReference type="EMBL" id="MBA1141608.1"/>
    </source>
</evidence>
<comment type="caution">
    <text evidence="1">The sequence shown here is derived from an EMBL/GenBank/DDBJ whole genome shotgun (WGS) entry which is preliminary data.</text>
</comment>
<keyword evidence="2" id="KW-1185">Reference proteome</keyword>
<dbReference type="AlphaFoldDB" id="A0A838B425"/>
<dbReference type="RefSeq" id="WP_181058482.1">
    <property type="nucleotide sequence ID" value="NZ_JACDTY010000006.1"/>
</dbReference>
<dbReference type="Proteomes" id="UP000558284">
    <property type="component" value="Unassembled WGS sequence"/>
</dbReference>
<sequence>MNELELTGLATMRDCWITGGTTFDLAPAAWKEIAAGANLDERERLLLAIAAQALDVGLRPAAPKTLKRRPPLPRLGLPLLPERLRPLLRAALKNAADARRKSRVATLVASRGYVLHPLDWMPSASDQNSPDVYAPWIDWQASVEGLRIAPQEQLTLQNWDDFYPAARRSALAEMRRRDPATARSLIEAKAPGEPAEVRLALIELMHFGLTPEDAPFLKSLATDRSGKVQELAGRLLARLGEHGRPGDGGADDPVAELAAFIAEGKSGFIRRRTTYTPAKLKSPAQESRRVDLFASCYLVDLAARFGKTESDFIGAWQFGVDDRADLSLVRMVAVSGSDATVALLADTLAAEGGKPALFVFHLMLRLDSGRKRTLIRQILKDAQNLEALNLVEGAEASWLEWGDLTNGKALSALRSKVAGNDEPAKRSADHALETIGFLATAATAERLIGDIVAAGMPPAAASLAFLRLNAALTGSGPNT</sequence>
<dbReference type="InterPro" id="IPR043746">
    <property type="entry name" value="DUF5691"/>
</dbReference>
<name>A0A838B425_9HYPH</name>
<dbReference type="EMBL" id="JACDTY010000006">
    <property type="protein sequence ID" value="MBA1141608.1"/>
    <property type="molecule type" value="Genomic_DNA"/>
</dbReference>